<dbReference type="EMBL" id="JAWDGP010002673">
    <property type="protein sequence ID" value="KAK3781036.1"/>
    <property type="molecule type" value="Genomic_DNA"/>
</dbReference>
<feature type="region of interest" description="Disordered" evidence="1">
    <location>
        <begin position="1"/>
        <end position="89"/>
    </location>
</feature>
<feature type="compositionally biased region" description="Basic and acidic residues" evidence="1">
    <location>
        <begin position="17"/>
        <end position="29"/>
    </location>
</feature>
<proteinExistence type="predicted"/>
<comment type="caution">
    <text evidence="2">The sequence shown here is derived from an EMBL/GenBank/DDBJ whole genome shotgun (WGS) entry which is preliminary data.</text>
</comment>
<gene>
    <name evidence="2" type="ORF">RRG08_046340</name>
</gene>
<evidence type="ECO:0000313" key="2">
    <source>
        <dbReference type="EMBL" id="KAK3781036.1"/>
    </source>
</evidence>
<name>A0AAE1DS54_9GAST</name>
<keyword evidence="3" id="KW-1185">Reference proteome</keyword>
<dbReference type="Proteomes" id="UP001283361">
    <property type="component" value="Unassembled WGS sequence"/>
</dbReference>
<evidence type="ECO:0000256" key="1">
    <source>
        <dbReference type="SAM" id="MobiDB-lite"/>
    </source>
</evidence>
<feature type="compositionally biased region" description="Basic and acidic residues" evidence="1">
    <location>
        <begin position="57"/>
        <end position="77"/>
    </location>
</feature>
<reference evidence="2" key="1">
    <citation type="journal article" date="2023" name="G3 (Bethesda)">
        <title>A reference genome for the long-term kleptoplast-retaining sea slug Elysia crispata morphotype clarki.</title>
        <authorList>
            <person name="Eastman K.E."/>
            <person name="Pendleton A.L."/>
            <person name="Shaikh M.A."/>
            <person name="Suttiyut T."/>
            <person name="Ogas R."/>
            <person name="Tomko P."/>
            <person name="Gavelis G."/>
            <person name="Widhalm J.R."/>
            <person name="Wisecaver J.H."/>
        </authorList>
    </citation>
    <scope>NUCLEOTIDE SEQUENCE</scope>
    <source>
        <strain evidence="2">ECLA1</strain>
    </source>
</reference>
<sequence>MFESRDGENGDWDTSEEQARKPQKDEEGTRVPNSNAATLDSAVSSAVNLSRVSNPDNTKRGEGRGEERLAKGTDSTRPRSRQPLFTNKSLVKQDKIKRMRPPDYPLRIAWLELDISHREFYH</sequence>
<accession>A0AAE1DS54</accession>
<dbReference type="AlphaFoldDB" id="A0AAE1DS54"/>
<protein>
    <submittedName>
        <fullName evidence="2">Uncharacterized protein</fullName>
    </submittedName>
</protein>
<organism evidence="2 3">
    <name type="scientific">Elysia crispata</name>
    <name type="common">lettuce slug</name>
    <dbReference type="NCBI Taxonomy" id="231223"/>
    <lineage>
        <taxon>Eukaryota</taxon>
        <taxon>Metazoa</taxon>
        <taxon>Spiralia</taxon>
        <taxon>Lophotrochozoa</taxon>
        <taxon>Mollusca</taxon>
        <taxon>Gastropoda</taxon>
        <taxon>Heterobranchia</taxon>
        <taxon>Euthyneura</taxon>
        <taxon>Panpulmonata</taxon>
        <taxon>Sacoglossa</taxon>
        <taxon>Placobranchoidea</taxon>
        <taxon>Plakobranchidae</taxon>
        <taxon>Elysia</taxon>
    </lineage>
</organism>
<feature type="compositionally biased region" description="Polar residues" evidence="1">
    <location>
        <begin position="31"/>
        <end position="56"/>
    </location>
</feature>
<evidence type="ECO:0000313" key="3">
    <source>
        <dbReference type="Proteomes" id="UP001283361"/>
    </source>
</evidence>